<name>A0ACC3TL51_9ASCO</name>
<evidence type="ECO:0000313" key="1">
    <source>
        <dbReference type="EMBL" id="KAK9321715.1"/>
    </source>
</evidence>
<dbReference type="EMBL" id="MU970092">
    <property type="protein sequence ID" value="KAK9321715.1"/>
    <property type="molecule type" value="Genomic_DNA"/>
</dbReference>
<gene>
    <name evidence="1" type="ORF">V1517DRAFT_325698</name>
</gene>
<organism evidence="1 2">
    <name type="scientific">Lipomyces orientalis</name>
    <dbReference type="NCBI Taxonomy" id="1233043"/>
    <lineage>
        <taxon>Eukaryota</taxon>
        <taxon>Fungi</taxon>
        <taxon>Dikarya</taxon>
        <taxon>Ascomycota</taxon>
        <taxon>Saccharomycotina</taxon>
        <taxon>Lipomycetes</taxon>
        <taxon>Lipomycetales</taxon>
        <taxon>Lipomycetaceae</taxon>
        <taxon>Lipomyces</taxon>
    </lineage>
</organism>
<comment type="caution">
    <text evidence="1">The sequence shown here is derived from an EMBL/GenBank/DDBJ whole genome shotgun (WGS) entry which is preliminary data.</text>
</comment>
<keyword evidence="2" id="KW-1185">Reference proteome</keyword>
<proteinExistence type="predicted"/>
<protein>
    <submittedName>
        <fullName evidence="1">Uncharacterized protein</fullName>
    </submittedName>
</protein>
<sequence length="261" mass="29681">MKDSLQVVIDHNIIEESLLEGVSSPAVTDLKLTAESVPGISIIPKEFLVGRDAQNLALSDSNFKRFSWEYLKEIIGDNKLELLCRTPSDLRKYLTWKVGIVNDYGSVANFVLVERLKWGPDVTLAKPISTELFEVRDDYRILINDFPYGFENGIVHLVVWTKNLIPKAQSGSLTADLLPEGRQQIQAFVDTNFRDALGMKSDDILWFKNWAALQSIKEIDHFHILLNKPPVDDAGVDKMLRILTDDDEVRKKWAAVDSRLR</sequence>
<reference evidence="2" key="1">
    <citation type="journal article" date="2024" name="Front. Bioeng. Biotechnol.">
        <title>Genome-scale model development and genomic sequencing of the oleaginous clade Lipomyces.</title>
        <authorList>
            <person name="Czajka J.J."/>
            <person name="Han Y."/>
            <person name="Kim J."/>
            <person name="Mondo S.J."/>
            <person name="Hofstad B.A."/>
            <person name="Robles A."/>
            <person name="Haridas S."/>
            <person name="Riley R."/>
            <person name="LaButti K."/>
            <person name="Pangilinan J."/>
            <person name="Andreopoulos W."/>
            <person name="Lipzen A."/>
            <person name="Yan J."/>
            <person name="Wang M."/>
            <person name="Ng V."/>
            <person name="Grigoriev I.V."/>
            <person name="Spatafora J.W."/>
            <person name="Magnuson J.K."/>
            <person name="Baker S.E."/>
            <person name="Pomraning K.R."/>
        </authorList>
    </citation>
    <scope>NUCLEOTIDE SEQUENCE [LARGE SCALE GENOMIC DNA]</scope>
    <source>
        <strain evidence="2">CBS 10300</strain>
    </source>
</reference>
<dbReference type="Proteomes" id="UP001489719">
    <property type="component" value="Unassembled WGS sequence"/>
</dbReference>
<accession>A0ACC3TL51</accession>
<evidence type="ECO:0000313" key="2">
    <source>
        <dbReference type="Proteomes" id="UP001489719"/>
    </source>
</evidence>